<dbReference type="GeneID" id="87942538"/>
<proteinExistence type="predicted"/>
<accession>A0AAX4ICC8</accession>
<evidence type="ECO:0000313" key="3">
    <source>
        <dbReference type="Proteomes" id="UP001322277"/>
    </source>
</evidence>
<dbReference type="PANTHER" id="PTHR35391">
    <property type="entry name" value="C2H2-TYPE DOMAIN-CONTAINING PROTEIN-RELATED"/>
    <property type="match status" value="1"/>
</dbReference>
<feature type="compositionally biased region" description="Polar residues" evidence="1">
    <location>
        <begin position="588"/>
        <end position="599"/>
    </location>
</feature>
<name>A0AAX4ICC8_9PEZI</name>
<feature type="compositionally biased region" description="Basic and acidic residues" evidence="1">
    <location>
        <begin position="792"/>
        <end position="810"/>
    </location>
</feature>
<feature type="region of interest" description="Disordered" evidence="1">
    <location>
        <begin position="537"/>
        <end position="605"/>
    </location>
</feature>
<evidence type="ECO:0000256" key="1">
    <source>
        <dbReference type="SAM" id="MobiDB-lite"/>
    </source>
</evidence>
<dbReference type="KEGG" id="cdet:87942538"/>
<dbReference type="Proteomes" id="UP001322277">
    <property type="component" value="Chromosome 4"/>
</dbReference>
<dbReference type="RefSeq" id="XP_062778245.1">
    <property type="nucleotide sequence ID" value="XM_062922194.1"/>
</dbReference>
<feature type="region of interest" description="Disordered" evidence="1">
    <location>
        <begin position="742"/>
        <end position="825"/>
    </location>
</feature>
<dbReference type="PANTHER" id="PTHR35391:SF7">
    <property type="entry name" value="C2H2-TYPE DOMAIN-CONTAINING PROTEIN"/>
    <property type="match status" value="1"/>
</dbReference>
<evidence type="ECO:0000313" key="2">
    <source>
        <dbReference type="EMBL" id="WQF81021.1"/>
    </source>
</evidence>
<feature type="region of interest" description="Disordered" evidence="1">
    <location>
        <begin position="220"/>
        <end position="246"/>
    </location>
</feature>
<feature type="compositionally biased region" description="Polar residues" evidence="1">
    <location>
        <begin position="778"/>
        <end position="791"/>
    </location>
</feature>
<dbReference type="AlphaFoldDB" id="A0AAX4ICC8"/>
<keyword evidence="3" id="KW-1185">Reference proteome</keyword>
<reference evidence="3" key="1">
    <citation type="journal article" date="2023" name="bioRxiv">
        <title>Complete genome of the Medicago anthracnose fungus, Colletotrichum destructivum, reveals a mini-chromosome-like region within a core chromosome.</title>
        <authorList>
            <person name="Lapalu N."/>
            <person name="Simon A."/>
            <person name="Lu A."/>
            <person name="Plaumann P.-L."/>
            <person name="Amselem J."/>
            <person name="Pigne S."/>
            <person name="Auger A."/>
            <person name="Koch C."/>
            <person name="Dallery J.-F."/>
            <person name="O'Connell R.J."/>
        </authorList>
    </citation>
    <scope>NUCLEOTIDE SEQUENCE [LARGE SCALE GENOMIC DNA]</scope>
    <source>
        <strain evidence="3">CBS 520.97</strain>
    </source>
</reference>
<dbReference type="EMBL" id="CP137308">
    <property type="protein sequence ID" value="WQF81021.1"/>
    <property type="molecule type" value="Genomic_DNA"/>
</dbReference>
<gene>
    <name evidence="2" type="ORF">CDEST_06035</name>
</gene>
<organism evidence="2 3">
    <name type="scientific">Colletotrichum destructivum</name>
    <dbReference type="NCBI Taxonomy" id="34406"/>
    <lineage>
        <taxon>Eukaryota</taxon>
        <taxon>Fungi</taxon>
        <taxon>Dikarya</taxon>
        <taxon>Ascomycota</taxon>
        <taxon>Pezizomycotina</taxon>
        <taxon>Sordariomycetes</taxon>
        <taxon>Hypocreomycetidae</taxon>
        <taxon>Glomerellales</taxon>
        <taxon>Glomerellaceae</taxon>
        <taxon>Colletotrichum</taxon>
        <taxon>Colletotrichum destructivum species complex</taxon>
    </lineage>
</organism>
<sequence>MEAFEKKEQPALTETASSSPTIADLARSCLESFQKCLNKAADVHPRELTLVENQVARFSVWAANIGVFAPGRGSLDHRLREAPDVQDAVGGLLEALGLRALSCLEILNSLSLKVSEKSLEAVDPSFDHVLEGVSKDISLLHRFSNTVRRASKDTHKKKVASAFRIRDEQGNDVESFLEALFAHNVRDQFPGTSEAIQQRLAKTMLLRRKTILYRRSRYGKTPTRTREEPVQPVASQPRVRCQPGQNLPQVTTTAKEAEAPDETTKSVARSAAVIATTLAPDHFKKASTPSVVSRSKTVALSSHADLRFPPAPCGALTRKHNKFKAKREANLAIVVKEIEAKGEQVDGASRGVETRIGKSGFNSVADAEAAHREALKAHWEECLKGVEEIVCPFCFCTLPVSEVVDEKKWREHVKSDLDPYVCLFEECDSGEELYAHSRPWLKHMREHTLRWSCKSKSHGPFTASSRADYLNHMQESHAGKFTDAQLGVLADRNGRATGTLFETCPLCGTDEVGSMEDHVIGHMRALALKSLPSYEENDEARYDSESQQSSGSSAKAPSRSTLKNDGWDVWSSTDDTTTPNGEQPDAFASTTRGRTSPASSDPELPTLFYQDEARGVLPMADYLRVFSGIPSNDHRLFEWSFIAAIRGSPIDPENDPIMYAFRRQRYDLPSTRVIDPDCAICGAPASLMCDCEARALDKSVVQAETRMMYSVYSDIRSWVRHKSTDYVLGAFDRSCGVEQEIPGAEWKVPPAEGETPSLDPSMGDPLLQPRGEEDVSPGGSTHTKAVPSDSKSLSRVEQEHPLRQRLEGKSRNGVSGQNQPSSAAMTLQKHEVYQRWQAAVQRYPEVLDYHFSLVEVHMPADGDPAVCDPPLSAVTRWRDGHEADYAEIWGKASTGDKSQPFS</sequence>
<feature type="compositionally biased region" description="Polar residues" evidence="1">
    <location>
        <begin position="812"/>
        <end position="825"/>
    </location>
</feature>
<protein>
    <submittedName>
        <fullName evidence="2">Uncharacterized protein</fullName>
    </submittedName>
</protein>
<feature type="compositionally biased region" description="Low complexity" evidence="1">
    <location>
        <begin position="545"/>
        <end position="560"/>
    </location>
</feature>